<keyword evidence="2 6" id="KW-0479">Metal-binding</keyword>
<evidence type="ECO:0000259" key="9">
    <source>
        <dbReference type="PROSITE" id="PS50238"/>
    </source>
</evidence>
<sequence length="1676" mass="185044">MYTPKNRSSKRMSVPTGPGPAGAGGGDNLGDEPKNMMASREERALLDEQTADSDQPTHAEVDSPFPAEPHPPENKVAHPNPIPVPYRVPDDDDDDDDSQSSDYSDAADDIESSELVRSPNSNNNSNNNNNTPSADSSKNPEKNKTRNENEARMVAGGNPSINTRTPTGSPTTSNFNLNIDDQITEKGVGHQQRRSRSNSPSSRSPNPIQSSSSSSSNPNHLHPSSSPMKMGNHLKPRVIDTQAHPSPLPPTTPPPRILESSQSNGSPSGQMTKTGRNEWVRVADGRWKGVTTSSSNPALKSLMMSDADKHLLTPLSNQQDHHHPDRLPLFKSRSDPTSCLDDQHHHHLSASNNPRNNQHKSSMESSQSIDSAHPPSSHILIESSSSSSTQSSSVPSSSAYHLTTSHHTPSSNLPPSTPSSTSSPRQPCAKCRQSMTGQFVRALGTVYHLNCFRCQDCGKVVASKFFPVDSGSPDGRTQYPLCETDYFRRLGLICAKCSGALRGSYITALDMKFHVEHFTCSVCPTVFGPQDSYYEHSGQVYCHFHYSTRFAVKCTGCRTAILKQFVEINRNNTDEHWHPEWYVVPSPLSTFLTYMINKFWNIKLAVSTPSQQSLQPIENDLSQSHDTHSDSNSIDPSSSTAVSTQTVKSSQASDPHPPDSPQNWRQLEIYETAQTLKEKQKQMEEQVYRIWTVLSTFEESSAACISEMLRHVSSGLYLEGVRMAGKFVLHVETLFAAIDDLDVIFRSKNAQEISHVREARMLCKKIVNFFSLLSHTHETGARKMSITKELLSLVTGLAHYLKILIRIALTSALKLEREFSDRNGILQFLSRLDRLARDPDASKATTGPPSAQPDRAGGAPTQTTNPPPSTNGKLRPYGYKSLTRAVGTLVGKGEATTDLCEGCKQTVEEECVRFGTSARWHTACLKCTTCHRPACKSDKPAQLTAVETPNPNLNPNQPPPLYVRRFRADVQVPREGNRLKFVHIFCEECAQTALRAQNPPSISLKEGFESVTRLEQYAFLLCVALNKLYGLLKQRGVLPASADDPRHSHVNGDERSLYDAYRNSTDIKRMKSVDLDRKLSTTARTPQRSTVVESPSGRVAQATGEPQPQNGSGQLRPNDPTIRQPPSRSPVGTRQHQERPRPNVTHPTRERDFTNLPRTDPPPRPPPTHLNTMPTGNGSNLNYPSSSTLMTSPALYGDSSKQPPGSEFRPALARNLTAVRIIEDQPAPNELTVRDEPRLGSSTSPVGRDNAGITLADLPRAMEAEQFREQHKPLPTQVATLSELSALESVIVKHVAALTLASESSAIKDDTSLDELLEIIEARKGNFWGKLFKGGNDKTKIKKKGIFGIPLDVLIERHGVDSLLGAGAGQLRVPSFVDDCISAMKQMDMSVEGVFRKNGNIRRLKELTDAIDRDDSNVNFSDDNAVQLAALLKKFLRDLPDPLLTFKLYHLFIASQQTGSKMDLQNLATVITPNILYARSKDPTRDESFLAIRAVHELLEYQDELFQMPPEVQLIMQDQELLSSNMNEITSKDILKRVEALLKANHGKLRPAVKLGAEHYRGKGEVQPHRPDLHASSVHPMDGTRAEHHHQQPLSQGQGRAAGPQFANGHHSELHQQQQNGYPSSPALGPPSSTPNRTLDLHHQLRDTSLHSPSHHRLSLQRDQILPPPVECFSTV</sequence>
<keyword evidence="5" id="KW-0539">Nucleus</keyword>
<dbReference type="PROSITE" id="PS00478">
    <property type="entry name" value="LIM_DOMAIN_1"/>
    <property type="match status" value="2"/>
</dbReference>
<reference evidence="11" key="3">
    <citation type="journal article" date="2018" name="Mol. Plant Microbe Interact.">
        <title>Genome sequence resources for the wheat stripe rust pathogen (Puccinia striiformis f. sp. tritici) and the barley stripe rust pathogen (Puccinia striiformis f. sp. hordei).</title>
        <authorList>
            <person name="Xia C."/>
            <person name="Wang M."/>
            <person name="Yin C."/>
            <person name="Cornejo O.E."/>
            <person name="Hulbert S.H."/>
            <person name="Chen X."/>
        </authorList>
    </citation>
    <scope>NUCLEOTIDE SEQUENCE [LARGE SCALE GENOMIC DNA]</scope>
    <source>
        <strain evidence="11">93TX-2</strain>
    </source>
</reference>
<feature type="compositionally biased region" description="Low complexity" evidence="7">
    <location>
        <begin position="120"/>
        <end position="130"/>
    </location>
</feature>
<dbReference type="Pfam" id="PF00412">
    <property type="entry name" value="LIM"/>
    <property type="match status" value="2"/>
</dbReference>
<comment type="caution">
    <text evidence="10">The sequence shown here is derived from an EMBL/GenBank/DDBJ whole genome shotgun (WGS) entry which is preliminary data.</text>
</comment>
<feature type="compositionally biased region" description="Pro residues" evidence="7">
    <location>
        <begin position="1159"/>
        <end position="1168"/>
    </location>
</feature>
<evidence type="ECO:0000256" key="5">
    <source>
        <dbReference type="ARBA" id="ARBA00023242"/>
    </source>
</evidence>
<dbReference type="SUPFAM" id="SSF57716">
    <property type="entry name" value="Glucocorticoid receptor-like (DNA-binding domain)"/>
    <property type="match status" value="3"/>
</dbReference>
<dbReference type="SMART" id="SM00132">
    <property type="entry name" value="LIM"/>
    <property type="match status" value="3"/>
</dbReference>
<dbReference type="PROSITE" id="PS50023">
    <property type="entry name" value="LIM_DOMAIN_2"/>
    <property type="match status" value="2"/>
</dbReference>
<evidence type="ECO:0000313" key="10">
    <source>
        <dbReference type="EMBL" id="POW05896.1"/>
    </source>
</evidence>
<feature type="region of interest" description="Disordered" evidence="7">
    <location>
        <begin position="1"/>
        <end position="277"/>
    </location>
</feature>
<feature type="domain" description="Rho-GAP" evidence="9">
    <location>
        <begin position="1349"/>
        <end position="1564"/>
    </location>
</feature>
<feature type="compositionally biased region" description="Gly residues" evidence="7">
    <location>
        <begin position="19"/>
        <end position="28"/>
    </location>
</feature>
<feature type="region of interest" description="Disordered" evidence="7">
    <location>
        <begin position="1227"/>
        <end position="1251"/>
    </location>
</feature>
<organism evidence="10 11">
    <name type="scientific">Puccinia striiformis</name>
    <dbReference type="NCBI Taxonomy" id="27350"/>
    <lineage>
        <taxon>Eukaryota</taxon>
        <taxon>Fungi</taxon>
        <taxon>Dikarya</taxon>
        <taxon>Basidiomycota</taxon>
        <taxon>Pucciniomycotina</taxon>
        <taxon>Pucciniomycetes</taxon>
        <taxon>Pucciniales</taxon>
        <taxon>Pucciniaceae</taxon>
        <taxon>Puccinia</taxon>
    </lineage>
</organism>
<protein>
    <submittedName>
        <fullName evidence="10">Uncharacterized protein</fullName>
    </submittedName>
</protein>
<dbReference type="InterPro" id="IPR001781">
    <property type="entry name" value="Znf_LIM"/>
</dbReference>
<feature type="compositionally biased region" description="Low complexity" evidence="7">
    <location>
        <begin position="197"/>
        <end position="227"/>
    </location>
</feature>
<dbReference type="Gene3D" id="2.10.110.10">
    <property type="entry name" value="Cysteine Rich Protein"/>
    <property type="match status" value="3"/>
</dbReference>
<dbReference type="FunFam" id="2.10.110.10:FF:000058">
    <property type="entry name" value="Rho GTPase activator Lrg11"/>
    <property type="match status" value="1"/>
</dbReference>
<evidence type="ECO:0000256" key="2">
    <source>
        <dbReference type="ARBA" id="ARBA00022723"/>
    </source>
</evidence>
<feature type="compositionally biased region" description="Basic and acidic residues" evidence="7">
    <location>
        <begin position="1135"/>
        <end position="1153"/>
    </location>
</feature>
<dbReference type="GO" id="GO:0005737">
    <property type="term" value="C:cytoplasm"/>
    <property type="evidence" value="ECO:0007669"/>
    <property type="project" value="TreeGrafter"/>
</dbReference>
<dbReference type="GO" id="GO:0030036">
    <property type="term" value="P:actin cytoskeleton organization"/>
    <property type="evidence" value="ECO:0007669"/>
    <property type="project" value="TreeGrafter"/>
</dbReference>
<feature type="region of interest" description="Disordered" evidence="7">
    <location>
        <begin position="315"/>
        <end position="427"/>
    </location>
</feature>
<evidence type="ECO:0000256" key="6">
    <source>
        <dbReference type="PROSITE-ProRule" id="PRU00125"/>
    </source>
</evidence>
<feature type="compositionally biased region" description="Polar residues" evidence="7">
    <location>
        <begin position="349"/>
        <end position="370"/>
    </location>
</feature>
<evidence type="ECO:0000256" key="7">
    <source>
        <dbReference type="SAM" id="MobiDB-lite"/>
    </source>
</evidence>
<dbReference type="PANTHER" id="PTHR24215:SF10">
    <property type="entry name" value="RHO-GTPASE-ACTIVATING PROTEIN LRG1"/>
    <property type="match status" value="1"/>
</dbReference>
<feature type="region of interest" description="Disordered" evidence="7">
    <location>
        <begin position="1077"/>
        <end position="1208"/>
    </location>
</feature>
<feature type="compositionally biased region" description="Pro residues" evidence="7">
    <location>
        <begin position="246"/>
        <end position="256"/>
    </location>
</feature>
<feature type="compositionally biased region" description="Low complexity" evidence="7">
    <location>
        <begin position="376"/>
        <end position="424"/>
    </location>
</feature>
<name>A0A2S4V8N4_9BASI</name>
<keyword evidence="3" id="KW-0677">Repeat</keyword>
<feature type="region of interest" description="Disordered" evidence="7">
    <location>
        <begin position="839"/>
        <end position="877"/>
    </location>
</feature>
<proteinExistence type="predicted"/>
<feature type="compositionally biased region" description="Basic and acidic residues" evidence="7">
    <location>
        <begin position="319"/>
        <end position="334"/>
    </location>
</feature>
<evidence type="ECO:0000256" key="1">
    <source>
        <dbReference type="ARBA" id="ARBA00004123"/>
    </source>
</evidence>
<dbReference type="Pfam" id="PF00620">
    <property type="entry name" value="RhoGAP"/>
    <property type="match status" value="1"/>
</dbReference>
<feature type="compositionally biased region" description="Acidic residues" evidence="7">
    <location>
        <begin position="90"/>
        <end position="112"/>
    </location>
</feature>
<feature type="compositionally biased region" description="Polar residues" evidence="7">
    <location>
        <begin position="1104"/>
        <end position="1115"/>
    </location>
</feature>
<keyword evidence="11" id="KW-1185">Reference proteome</keyword>
<gene>
    <name evidence="10" type="ORF">PSHT_10578</name>
</gene>
<feature type="compositionally biased region" description="Basic and acidic residues" evidence="7">
    <location>
        <begin position="138"/>
        <end position="151"/>
    </location>
</feature>
<feature type="compositionally biased region" description="Low complexity" evidence="7">
    <location>
        <begin position="630"/>
        <end position="639"/>
    </location>
</feature>
<feature type="region of interest" description="Disordered" evidence="7">
    <location>
        <begin position="620"/>
        <end position="664"/>
    </location>
</feature>
<dbReference type="Gene3D" id="1.10.555.10">
    <property type="entry name" value="Rho GTPase activation protein"/>
    <property type="match status" value="2"/>
</dbReference>
<dbReference type="SMART" id="SM00324">
    <property type="entry name" value="RhoGAP"/>
    <property type="match status" value="1"/>
</dbReference>
<accession>A0A2S4V8N4</accession>
<dbReference type="InterPro" id="IPR008936">
    <property type="entry name" value="Rho_GTPase_activation_prot"/>
</dbReference>
<evidence type="ECO:0000259" key="8">
    <source>
        <dbReference type="PROSITE" id="PS50023"/>
    </source>
</evidence>
<feature type="compositionally biased region" description="Basic and acidic residues" evidence="7">
    <location>
        <begin position="31"/>
        <end position="46"/>
    </location>
</feature>
<dbReference type="OrthoDB" id="20689at2759"/>
<feature type="compositionally biased region" description="Polar residues" evidence="7">
    <location>
        <begin position="1124"/>
        <end position="1134"/>
    </location>
</feature>
<dbReference type="CDD" id="cd09392">
    <property type="entry name" value="LIM2_Lrg1p_like"/>
    <property type="match status" value="1"/>
</dbReference>
<feature type="compositionally biased region" description="Polar residues" evidence="7">
    <location>
        <begin position="640"/>
        <end position="653"/>
    </location>
</feature>
<comment type="subcellular location">
    <subcellularLocation>
        <location evidence="1">Nucleus</location>
    </subcellularLocation>
</comment>
<feature type="compositionally biased region" description="Polar residues" evidence="7">
    <location>
        <begin position="1080"/>
        <end position="1093"/>
    </location>
</feature>
<dbReference type="CDD" id="cd09391">
    <property type="entry name" value="LIM1_Lrg1p_like"/>
    <property type="match status" value="1"/>
</dbReference>
<feature type="region of interest" description="Disordered" evidence="7">
    <location>
        <begin position="1563"/>
        <end position="1639"/>
    </location>
</feature>
<evidence type="ECO:0000313" key="11">
    <source>
        <dbReference type="Proteomes" id="UP000238274"/>
    </source>
</evidence>
<reference evidence="10 11" key="1">
    <citation type="submission" date="2017-12" db="EMBL/GenBank/DDBJ databases">
        <title>Gene loss provides genomic basis for host adaptation in cereal stripe rust fungi.</title>
        <authorList>
            <person name="Xia C."/>
        </authorList>
    </citation>
    <scope>NUCLEOTIDE SEQUENCE [LARGE SCALE GENOMIC DNA]</scope>
    <source>
        <strain evidence="10 11">93TX-2</strain>
    </source>
</reference>
<feature type="domain" description="LIM zinc-binding" evidence="8">
    <location>
        <begin position="492"/>
        <end position="552"/>
    </location>
</feature>
<evidence type="ECO:0000256" key="3">
    <source>
        <dbReference type="ARBA" id="ARBA00022737"/>
    </source>
</evidence>
<feature type="compositionally biased region" description="Polar residues" evidence="7">
    <location>
        <begin position="159"/>
        <end position="181"/>
    </location>
</feature>
<dbReference type="GO" id="GO:0030695">
    <property type="term" value="F:GTPase regulator activity"/>
    <property type="evidence" value="ECO:0007669"/>
    <property type="project" value="UniProtKB-ARBA"/>
</dbReference>
<keyword evidence="6" id="KW-0440">LIM domain</keyword>
<dbReference type="GO" id="GO:0046872">
    <property type="term" value="F:metal ion binding"/>
    <property type="evidence" value="ECO:0007669"/>
    <property type="project" value="UniProtKB-KW"/>
</dbReference>
<feature type="compositionally biased region" description="Basic and acidic residues" evidence="7">
    <location>
        <begin position="1563"/>
        <end position="1573"/>
    </location>
</feature>
<dbReference type="SUPFAM" id="SSF48350">
    <property type="entry name" value="GTPase activation domain, GAP"/>
    <property type="match status" value="1"/>
</dbReference>
<dbReference type="PROSITE" id="PS50238">
    <property type="entry name" value="RHOGAP"/>
    <property type="match status" value="1"/>
</dbReference>
<dbReference type="InterPro" id="IPR000198">
    <property type="entry name" value="RhoGAP_dom"/>
</dbReference>
<feature type="domain" description="LIM zinc-binding" evidence="8">
    <location>
        <begin position="426"/>
        <end position="485"/>
    </location>
</feature>
<dbReference type="FunFam" id="2.10.110.10:FF:000219">
    <property type="entry name" value="Uncharacterized protein"/>
    <property type="match status" value="1"/>
</dbReference>
<dbReference type="VEuPathDB" id="FungiDB:PSTT_16993"/>
<feature type="compositionally biased region" description="Polar residues" evidence="7">
    <location>
        <begin position="259"/>
        <end position="274"/>
    </location>
</feature>
<reference evidence="11" key="2">
    <citation type="journal article" date="2018" name="BMC Genomics">
        <title>Genomic insights into host adaptation between the wheat stripe rust pathogen (Puccinia striiformis f. sp. tritici) and the barley stripe rust pathogen (Puccinia striiformis f. sp. hordei).</title>
        <authorList>
            <person name="Xia C."/>
            <person name="Wang M."/>
            <person name="Yin C."/>
            <person name="Cornejo O.E."/>
            <person name="Hulbert S.H."/>
            <person name="Chen X."/>
        </authorList>
    </citation>
    <scope>NUCLEOTIDE SEQUENCE [LARGE SCALE GENOMIC DNA]</scope>
    <source>
        <strain evidence="11">93TX-2</strain>
    </source>
</reference>
<dbReference type="PANTHER" id="PTHR24215">
    <property type="entry name" value="RHO-GTPASE-ACTIVATING PROTEIN LRG1"/>
    <property type="match status" value="1"/>
</dbReference>
<evidence type="ECO:0000256" key="4">
    <source>
        <dbReference type="ARBA" id="ARBA00022833"/>
    </source>
</evidence>
<dbReference type="EMBL" id="PKSM01000165">
    <property type="protein sequence ID" value="POW05896.1"/>
    <property type="molecule type" value="Genomic_DNA"/>
</dbReference>
<keyword evidence="4 6" id="KW-0862">Zinc</keyword>
<feature type="compositionally biased region" description="Polar residues" evidence="7">
    <location>
        <begin position="1169"/>
        <end position="1191"/>
    </location>
</feature>
<dbReference type="GO" id="GO:0005634">
    <property type="term" value="C:nucleus"/>
    <property type="evidence" value="ECO:0007669"/>
    <property type="project" value="UniProtKB-SubCell"/>
</dbReference>
<dbReference type="GO" id="GO:0007165">
    <property type="term" value="P:signal transduction"/>
    <property type="evidence" value="ECO:0007669"/>
    <property type="project" value="InterPro"/>
</dbReference>
<dbReference type="VEuPathDB" id="FungiDB:PSHT_10578"/>
<dbReference type="Proteomes" id="UP000238274">
    <property type="component" value="Unassembled WGS sequence"/>
</dbReference>